<sequence>MRSIQCLRTLFSQAHLRDFTYQGEQQTLKVFMSYLRGNYRTDQIVLAIGHAGFGGI</sequence>
<organism evidence="1 2">
    <name type="scientific">Rhizoclosmatium globosum</name>
    <dbReference type="NCBI Taxonomy" id="329046"/>
    <lineage>
        <taxon>Eukaryota</taxon>
        <taxon>Fungi</taxon>
        <taxon>Fungi incertae sedis</taxon>
        <taxon>Chytridiomycota</taxon>
        <taxon>Chytridiomycota incertae sedis</taxon>
        <taxon>Chytridiomycetes</taxon>
        <taxon>Chytridiales</taxon>
        <taxon>Chytriomycetaceae</taxon>
        <taxon>Rhizoclosmatium</taxon>
    </lineage>
</organism>
<evidence type="ECO:0000313" key="1">
    <source>
        <dbReference type="EMBL" id="ORY51912.1"/>
    </source>
</evidence>
<accession>A0A1Y2CXZ6</accession>
<dbReference type="OrthoDB" id="10575320at2759"/>
<keyword evidence="2" id="KW-1185">Reference proteome</keyword>
<comment type="caution">
    <text evidence="1">The sequence shown here is derived from an EMBL/GenBank/DDBJ whole genome shotgun (WGS) entry which is preliminary data.</text>
</comment>
<gene>
    <name evidence="1" type="ORF">BCR33DRAFT_712115</name>
</gene>
<name>A0A1Y2CXZ6_9FUNG</name>
<reference evidence="1 2" key="1">
    <citation type="submission" date="2016-07" db="EMBL/GenBank/DDBJ databases">
        <title>Pervasive Adenine N6-methylation of Active Genes in Fungi.</title>
        <authorList>
            <consortium name="DOE Joint Genome Institute"/>
            <person name="Mondo S.J."/>
            <person name="Dannebaum R.O."/>
            <person name="Kuo R.C."/>
            <person name="Labutti K."/>
            <person name="Haridas S."/>
            <person name="Kuo A."/>
            <person name="Salamov A."/>
            <person name="Ahrendt S.R."/>
            <person name="Lipzen A."/>
            <person name="Sullivan W."/>
            <person name="Andreopoulos W.B."/>
            <person name="Clum A."/>
            <person name="Lindquist E."/>
            <person name="Daum C."/>
            <person name="Ramamoorthy G.K."/>
            <person name="Gryganskyi A."/>
            <person name="Culley D."/>
            <person name="Magnuson J.K."/>
            <person name="James T.Y."/>
            <person name="O'Malley M.A."/>
            <person name="Stajich J.E."/>
            <person name="Spatafora J.W."/>
            <person name="Visel A."/>
            <person name="Grigoriev I.V."/>
        </authorList>
    </citation>
    <scope>NUCLEOTIDE SEQUENCE [LARGE SCALE GENOMIC DNA]</scope>
    <source>
        <strain evidence="1 2">JEL800</strain>
    </source>
</reference>
<dbReference type="Proteomes" id="UP000193642">
    <property type="component" value="Unassembled WGS sequence"/>
</dbReference>
<proteinExistence type="predicted"/>
<dbReference type="EMBL" id="MCGO01000004">
    <property type="protein sequence ID" value="ORY51912.1"/>
    <property type="molecule type" value="Genomic_DNA"/>
</dbReference>
<protein>
    <submittedName>
        <fullName evidence="1">Uncharacterized protein</fullName>
    </submittedName>
</protein>
<dbReference type="AlphaFoldDB" id="A0A1Y2CXZ6"/>
<evidence type="ECO:0000313" key="2">
    <source>
        <dbReference type="Proteomes" id="UP000193642"/>
    </source>
</evidence>